<evidence type="ECO:0000313" key="2">
    <source>
        <dbReference type="EMBL" id="SNT22938.1"/>
    </source>
</evidence>
<name>A0A239KZ55_9BURK</name>
<evidence type="ECO:0000313" key="3">
    <source>
        <dbReference type="Proteomes" id="UP000198284"/>
    </source>
</evidence>
<evidence type="ECO:0000256" key="1">
    <source>
        <dbReference type="SAM" id="MobiDB-lite"/>
    </source>
</evidence>
<dbReference type="AlphaFoldDB" id="A0A239KZ55"/>
<gene>
    <name evidence="2" type="ORF">SAMN06265795_1188</name>
</gene>
<feature type="region of interest" description="Disordered" evidence="1">
    <location>
        <begin position="1"/>
        <end position="65"/>
    </location>
</feature>
<keyword evidence="3" id="KW-1185">Reference proteome</keyword>
<organism evidence="2 3">
    <name type="scientific">Noviherbaspirillum humi</name>
    <dbReference type="NCBI Taxonomy" id="1688639"/>
    <lineage>
        <taxon>Bacteria</taxon>
        <taxon>Pseudomonadati</taxon>
        <taxon>Pseudomonadota</taxon>
        <taxon>Betaproteobacteria</taxon>
        <taxon>Burkholderiales</taxon>
        <taxon>Oxalobacteraceae</taxon>
        <taxon>Noviherbaspirillum</taxon>
    </lineage>
</organism>
<feature type="compositionally biased region" description="Pro residues" evidence="1">
    <location>
        <begin position="32"/>
        <end position="41"/>
    </location>
</feature>
<reference evidence="2 3" key="1">
    <citation type="submission" date="2017-06" db="EMBL/GenBank/DDBJ databases">
        <authorList>
            <person name="Kim H.J."/>
            <person name="Triplett B.A."/>
        </authorList>
    </citation>
    <scope>NUCLEOTIDE SEQUENCE [LARGE SCALE GENOMIC DNA]</scope>
    <source>
        <strain evidence="2 3">U15</strain>
    </source>
</reference>
<dbReference type="Proteomes" id="UP000198284">
    <property type="component" value="Unassembled WGS sequence"/>
</dbReference>
<sequence length="65" mass="6723">MEFRMHINPASPPEMPSPGGAPEITPSTPMEPEIPPAPESPTGPLGPDGPEVVPDTSPAEVPQTE</sequence>
<protein>
    <submittedName>
        <fullName evidence="2">Uncharacterized protein</fullName>
    </submittedName>
</protein>
<proteinExistence type="predicted"/>
<accession>A0A239KZ55</accession>
<dbReference type="EMBL" id="FZOT01000018">
    <property type="protein sequence ID" value="SNT22938.1"/>
    <property type="molecule type" value="Genomic_DNA"/>
</dbReference>